<dbReference type="PANTHER" id="PTHR43364:SF7">
    <property type="entry name" value="NADP-DEPENDENT OXIDOREDUCTASE DOMAIN-CONTAINING PROTEIN-RELATED"/>
    <property type="match status" value="1"/>
</dbReference>
<evidence type="ECO:0000259" key="4">
    <source>
        <dbReference type="Pfam" id="PF00248"/>
    </source>
</evidence>
<dbReference type="Pfam" id="PF00248">
    <property type="entry name" value="Aldo_ket_red"/>
    <property type="match status" value="1"/>
</dbReference>
<feature type="domain" description="NADP-dependent oxidoreductase" evidence="4">
    <location>
        <begin position="35"/>
        <end position="324"/>
    </location>
</feature>
<accession>A0ABR3C0F8</accession>
<protein>
    <recommendedName>
        <fullName evidence="4">NADP-dependent oxidoreductase domain-containing protein</fullName>
    </recommendedName>
</protein>
<sequence>MADMQAFFQVPPKPTSSLAWHRILSPTASIKVSPVALGGISLGSAWSGYFGRNEDAAALLDTFHSLGGNFIDTSNDYNAGESERLIGEWMEARGVRDQMVVATKFSSGFMRFQRDKVPLHQSNFAGNSAKSMHVSVKQSLKNLKTDYVDILYVHWWDAATSVEELMTHLHALVMARQVLYLGASDMPAWVVVKANDCRWNAAYRDMEAEIIPMCEDQGMAIVPWGALDGGQLMTAKQREEASKNPEARKGYGQDEKHIRVSEVLERIANAKGVTLQAVALAYLYQQSTYVVPIVGVQTVEHVRALNDAVEVRLSDDEVTAIHEASAFVPLFPVSFLYQSETRPYSTRLGAADVENTRMAGWINAPPKQPSFKPHADIPKYWYKVENAKSLTASTIWDANRSFDGNGVGEDSYVIDGPFANHTLKISPATNNTLYCISQGFNAGRFVEVNYTYLDGCFAPTNYSVA</sequence>
<gene>
    <name evidence="5" type="ORF">SLS55_010223</name>
</gene>
<evidence type="ECO:0000313" key="6">
    <source>
        <dbReference type="Proteomes" id="UP001430584"/>
    </source>
</evidence>
<evidence type="ECO:0000256" key="2">
    <source>
        <dbReference type="ARBA" id="ARBA00023002"/>
    </source>
</evidence>
<dbReference type="EMBL" id="JAJVCZ030000012">
    <property type="protein sequence ID" value="KAL0253251.1"/>
    <property type="molecule type" value="Genomic_DNA"/>
</dbReference>
<dbReference type="InterPro" id="IPR050523">
    <property type="entry name" value="AKR_Detox_Biosynth"/>
</dbReference>
<dbReference type="InterPro" id="IPR036812">
    <property type="entry name" value="NAD(P)_OxRdtase_dom_sf"/>
</dbReference>
<dbReference type="InterPro" id="IPR023210">
    <property type="entry name" value="NADP_OxRdtase_dom"/>
</dbReference>
<dbReference type="SUPFAM" id="SSF51430">
    <property type="entry name" value="NAD(P)-linked oxidoreductase"/>
    <property type="match status" value="1"/>
</dbReference>
<dbReference type="Gene3D" id="3.20.20.100">
    <property type="entry name" value="NADP-dependent oxidoreductase domain"/>
    <property type="match status" value="1"/>
</dbReference>
<proteinExistence type="inferred from homology"/>
<keyword evidence="2" id="KW-0560">Oxidoreductase</keyword>
<comment type="caution">
    <text evidence="5">The sequence shown here is derived from an EMBL/GenBank/DDBJ whole genome shotgun (WGS) entry which is preliminary data.</text>
</comment>
<dbReference type="GeneID" id="92014308"/>
<name>A0ABR3C0F8_9PEZI</name>
<comment type="similarity">
    <text evidence="3">Belongs to the aldo/keto reductase family. Aldo/keto reductase 2 subfamily.</text>
</comment>
<keyword evidence="1" id="KW-0521">NADP</keyword>
<reference evidence="5 6" key="1">
    <citation type="submission" date="2024-02" db="EMBL/GenBank/DDBJ databases">
        <title>De novo assembly and annotation of 12 fungi associated with fruit tree decline syndrome in Ontario, Canada.</title>
        <authorList>
            <person name="Sulman M."/>
            <person name="Ellouze W."/>
            <person name="Ilyukhin E."/>
        </authorList>
    </citation>
    <scope>NUCLEOTIDE SEQUENCE [LARGE SCALE GENOMIC DNA]</scope>
    <source>
        <strain evidence="5 6">FDS-637</strain>
    </source>
</reference>
<dbReference type="PANTHER" id="PTHR43364">
    <property type="entry name" value="NADH-SPECIFIC METHYLGLYOXAL REDUCTASE-RELATED"/>
    <property type="match status" value="1"/>
</dbReference>
<organism evidence="5 6">
    <name type="scientific">Diplodia seriata</name>
    <dbReference type="NCBI Taxonomy" id="420778"/>
    <lineage>
        <taxon>Eukaryota</taxon>
        <taxon>Fungi</taxon>
        <taxon>Dikarya</taxon>
        <taxon>Ascomycota</taxon>
        <taxon>Pezizomycotina</taxon>
        <taxon>Dothideomycetes</taxon>
        <taxon>Dothideomycetes incertae sedis</taxon>
        <taxon>Botryosphaeriales</taxon>
        <taxon>Botryosphaeriaceae</taxon>
        <taxon>Diplodia</taxon>
    </lineage>
</organism>
<dbReference type="Proteomes" id="UP001430584">
    <property type="component" value="Unassembled WGS sequence"/>
</dbReference>
<evidence type="ECO:0000256" key="3">
    <source>
        <dbReference type="ARBA" id="ARBA00038157"/>
    </source>
</evidence>
<evidence type="ECO:0000313" key="5">
    <source>
        <dbReference type="EMBL" id="KAL0253251.1"/>
    </source>
</evidence>
<keyword evidence="6" id="KW-1185">Reference proteome</keyword>
<evidence type="ECO:0000256" key="1">
    <source>
        <dbReference type="ARBA" id="ARBA00022857"/>
    </source>
</evidence>
<dbReference type="RefSeq" id="XP_066627895.1">
    <property type="nucleotide sequence ID" value="XM_066781612.1"/>
</dbReference>